<keyword evidence="6" id="KW-1185">Reference proteome</keyword>
<dbReference type="PANTHER" id="PTHR45947">
    <property type="entry name" value="SULFOQUINOVOSYL TRANSFERASE SQD2"/>
    <property type="match status" value="1"/>
</dbReference>
<proteinExistence type="predicted"/>
<dbReference type="CDD" id="cd03801">
    <property type="entry name" value="GT4_PimA-like"/>
    <property type="match status" value="1"/>
</dbReference>
<dbReference type="Pfam" id="PF13439">
    <property type="entry name" value="Glyco_transf_4"/>
    <property type="match status" value="1"/>
</dbReference>
<dbReference type="RefSeq" id="WP_378024007.1">
    <property type="nucleotide sequence ID" value="NZ_JBHSKG010000019.1"/>
</dbReference>
<organism evidence="5 6">
    <name type="scientific">Actinomycetospora rhizophila</name>
    <dbReference type="NCBI Taxonomy" id="1416876"/>
    <lineage>
        <taxon>Bacteria</taxon>
        <taxon>Bacillati</taxon>
        <taxon>Actinomycetota</taxon>
        <taxon>Actinomycetes</taxon>
        <taxon>Pseudonocardiales</taxon>
        <taxon>Pseudonocardiaceae</taxon>
        <taxon>Actinomycetospora</taxon>
    </lineage>
</organism>
<evidence type="ECO:0000313" key="5">
    <source>
        <dbReference type="EMBL" id="MFC5141871.1"/>
    </source>
</evidence>
<dbReference type="Gene3D" id="3.40.50.2000">
    <property type="entry name" value="Glycogen Phosphorylase B"/>
    <property type="match status" value="2"/>
</dbReference>
<keyword evidence="1 5" id="KW-0328">Glycosyltransferase</keyword>
<evidence type="ECO:0000259" key="4">
    <source>
        <dbReference type="Pfam" id="PF13439"/>
    </source>
</evidence>
<dbReference type="Proteomes" id="UP001596175">
    <property type="component" value="Unassembled WGS sequence"/>
</dbReference>
<dbReference type="EC" id="2.4.-.-" evidence="5"/>
<keyword evidence="2 5" id="KW-0808">Transferase</keyword>
<evidence type="ECO:0000313" key="6">
    <source>
        <dbReference type="Proteomes" id="UP001596175"/>
    </source>
</evidence>
<dbReference type="PANTHER" id="PTHR45947:SF3">
    <property type="entry name" value="SULFOQUINOVOSYL TRANSFERASE SQD2"/>
    <property type="match status" value="1"/>
</dbReference>
<dbReference type="Pfam" id="PF00534">
    <property type="entry name" value="Glycos_transf_1"/>
    <property type="match status" value="1"/>
</dbReference>
<comment type="caution">
    <text evidence="5">The sequence shown here is derived from an EMBL/GenBank/DDBJ whole genome shotgun (WGS) entry which is preliminary data.</text>
</comment>
<name>A0ABV9ZMM7_9PSEU</name>
<dbReference type="SUPFAM" id="SSF53756">
    <property type="entry name" value="UDP-Glycosyltransferase/glycogen phosphorylase"/>
    <property type="match status" value="1"/>
</dbReference>
<dbReference type="EMBL" id="JBHSKG010000019">
    <property type="protein sequence ID" value="MFC5141871.1"/>
    <property type="molecule type" value="Genomic_DNA"/>
</dbReference>
<dbReference type="InterPro" id="IPR050194">
    <property type="entry name" value="Glycosyltransferase_grp1"/>
</dbReference>
<evidence type="ECO:0000256" key="1">
    <source>
        <dbReference type="ARBA" id="ARBA00022676"/>
    </source>
</evidence>
<protein>
    <submittedName>
        <fullName evidence="5">Glycosyltransferase family 4 protein</fullName>
        <ecNumber evidence="5">2.4.-.-</ecNumber>
    </submittedName>
</protein>
<sequence>MTTTVPSGPPTDAGAREPAVLVGGRALSRLAGRRILVLNWRDVRHSQAGGAEAYAHEISTRWAAAGAQVVWLTARDAGQSARDEIDGVEIRRAGGTMSVYLRAAVDLLRHGGGFDAIVDCQNGIPFFSPLFTRGDVPVIQVVHHVHQDQFSTRFSATGAAVGRLLEGRVARRVYRGRRTVAVSASTRQELRRRLKFGDVIEVVPNGCAGRPGAEQRQQRRAGTPTIVVTSRLVPHKRIDLLLHAVSAALPDVPDLAVEVVGGGPQLTELRRMAVELGLGRVVRFHGRLPDDERDELMSTAWLTTSTSEGEGWGCVVLEAAAEGVPCLALRAPGIRDSVVDGATGWLVDGVDDLAAALPRVLRELADPVRAREVADDCRSWAGCFSWDRSAELLAGVLVSEISGFHRSGAEETHLPPADRSLLARAATRRQARSDMTTLARFVHHDPAAAAAALRLTDECAVRGDQVTALLRGCDEVDALATLARIGVVDPRVRLASRHELLGGPALVESRAARATSAGSAASHGRGR</sequence>
<feature type="domain" description="Glycosyltransferase subfamily 4-like N-terminal" evidence="4">
    <location>
        <begin position="49"/>
        <end position="206"/>
    </location>
</feature>
<dbReference type="InterPro" id="IPR028098">
    <property type="entry name" value="Glyco_trans_4-like_N"/>
</dbReference>
<dbReference type="InterPro" id="IPR001296">
    <property type="entry name" value="Glyco_trans_1"/>
</dbReference>
<feature type="domain" description="Glycosyl transferase family 1" evidence="3">
    <location>
        <begin position="217"/>
        <end position="363"/>
    </location>
</feature>
<evidence type="ECO:0000259" key="3">
    <source>
        <dbReference type="Pfam" id="PF00534"/>
    </source>
</evidence>
<reference evidence="6" key="1">
    <citation type="journal article" date="2019" name="Int. J. Syst. Evol. Microbiol.">
        <title>The Global Catalogue of Microorganisms (GCM) 10K type strain sequencing project: providing services to taxonomists for standard genome sequencing and annotation.</title>
        <authorList>
            <consortium name="The Broad Institute Genomics Platform"/>
            <consortium name="The Broad Institute Genome Sequencing Center for Infectious Disease"/>
            <person name="Wu L."/>
            <person name="Ma J."/>
        </authorList>
    </citation>
    <scope>NUCLEOTIDE SEQUENCE [LARGE SCALE GENOMIC DNA]</scope>
    <source>
        <strain evidence="6">XZYJ18</strain>
    </source>
</reference>
<dbReference type="GO" id="GO:0016757">
    <property type="term" value="F:glycosyltransferase activity"/>
    <property type="evidence" value="ECO:0007669"/>
    <property type="project" value="UniProtKB-KW"/>
</dbReference>
<gene>
    <name evidence="5" type="ORF">ACFPK1_26805</name>
</gene>
<accession>A0ABV9ZMM7</accession>
<evidence type="ECO:0000256" key="2">
    <source>
        <dbReference type="ARBA" id="ARBA00022679"/>
    </source>
</evidence>